<evidence type="ECO:0000256" key="21">
    <source>
        <dbReference type="ARBA" id="ARBA00022890"/>
    </source>
</evidence>
<feature type="chain" id="PRO_5023383527" description="Surface protein gp120" evidence="33">
    <location>
        <begin position="32"/>
        <end position="510"/>
    </location>
</feature>
<dbReference type="CDD" id="cd09909">
    <property type="entry name" value="HIV-1-like_HR1-HR2"/>
    <property type="match status" value="1"/>
</dbReference>
<evidence type="ECO:0000256" key="12">
    <source>
        <dbReference type="ARBA" id="ARBA00022595"/>
    </source>
</evidence>
<keyword evidence="12 33" id="KW-1162">Viral penetration into host cytoplasm</keyword>
<evidence type="ECO:0000256" key="31">
    <source>
        <dbReference type="ARBA" id="ARBA00023296"/>
    </source>
</evidence>
<keyword evidence="24 33" id="KW-0175">Coiled coil</keyword>
<evidence type="ECO:0000256" key="11">
    <source>
        <dbReference type="ARBA" id="ARBA00022581"/>
    </source>
</evidence>
<evidence type="ECO:0000259" key="36">
    <source>
        <dbReference type="Pfam" id="PF00516"/>
    </source>
</evidence>
<keyword evidence="10 33" id="KW-1165">Clathrin-mediated endocytosis of virus by host</keyword>
<comment type="subcellular location">
    <molecule>Surface protein gp120</molecule>
    <subcellularLocation>
        <location evidence="33">Virion membrane</location>
        <topology evidence="33">Peripheral membrane protein</topology>
    </subcellularLocation>
    <subcellularLocation>
        <location evidence="33">Host cell membrane</location>
        <topology evidence="33">Peripheral membrane protein</topology>
    </subcellularLocation>
    <subcellularLocation>
        <location evidence="33">Host endosome membrane</location>
        <topology evidence="33">Single-pass type I membrane protein</topology>
    </subcellularLocation>
    <text evidence="33">The surface protein is not anchored to the viral envelope, but associates with the extravirion surface through its binding to TM. It is probably concentrated at the site of budding and incorporated into the virions possibly by contacts between the cytoplasmic tail of Env and the N-terminus of Gag.</text>
</comment>
<evidence type="ECO:0000256" key="4">
    <source>
        <dbReference type="ARBA" id="ARBA00004563"/>
    </source>
</evidence>
<comment type="subcellular location">
    <subcellularLocation>
        <location evidence="3">Host cell membrane</location>
        <topology evidence="3">Peripheral membrane protein</topology>
    </subcellularLocation>
    <subcellularLocation>
        <location evidence="1">Host cell membrane</location>
        <topology evidence="1">Single-pass type I membrane protein</topology>
    </subcellularLocation>
    <subcellularLocation>
        <location evidence="2">Host endosome membrane</location>
        <topology evidence="2">Peripheral membrane protein</topology>
    </subcellularLocation>
    <subcellularLocation>
        <location evidence="5">Host endosome membrane</location>
        <topology evidence="5">Single-pass type I membrane protein</topology>
    </subcellularLocation>
    <subcellularLocation>
        <location evidence="6">Virion membrane</location>
        <topology evidence="6">Peripheral membrane protein</topology>
    </subcellularLocation>
    <subcellularLocation>
        <location evidence="4">Virion membrane</location>
        <topology evidence="4">Single-pass type I membrane protein</topology>
    </subcellularLocation>
</comment>
<evidence type="ECO:0000256" key="34">
    <source>
        <dbReference type="RuleBase" id="RU363095"/>
    </source>
</evidence>
<gene>
    <name evidence="33 38" type="primary">env</name>
</gene>
<comment type="miscellaneous">
    <text evidence="33">Inhibitors targeting HIV-1 viral envelope proteins are used as antiretroviral drugs. Attachment of virions to the cell surface via non-specific interactions and CD4 binding can be blocked by inhibitors that include cyanovirin-N, cyclotriazadisulfonamide analogs, PRO 2000, TNX 355 and PRO 542. In addition, BMS 806 can block CD4-induced conformational changes. Env interactions with the coreceptor molecules can be targeted by CCR5 antagonists including SCH-D, maraviroc (UK 427857) and aplaviroc (GW 873140), and the CXCR4 antagonist AMD 070. Fusion of viral and cellular membranes can be inhibited by peptides such as enfuvirtide and tifuvirtide (T 1249). Resistance to inhibitors associated with mutations in Env are observed. Most of the time, single mutations confer only a modest reduction in drug susceptibility. Combination of several mutations is usually required to develop a high-level drug resistance.</text>
</comment>
<organism evidence="38">
    <name type="scientific">Human immunodeficiency virus type 1</name>
    <name type="common">HIV-1</name>
    <dbReference type="NCBI Taxonomy" id="11676"/>
    <lineage>
        <taxon>Viruses</taxon>
        <taxon>Riboviria</taxon>
        <taxon>Pararnavirae</taxon>
        <taxon>Artverviricota</taxon>
        <taxon>Revtraviricetes</taxon>
        <taxon>Ortervirales</taxon>
        <taxon>Retroviridae</taxon>
        <taxon>Orthoretrovirinae</taxon>
        <taxon>Lentivirus</taxon>
        <taxon>Lentivirus humimdef1</taxon>
    </lineage>
</organism>
<evidence type="ECO:0000256" key="3">
    <source>
        <dbReference type="ARBA" id="ARBA00004505"/>
    </source>
</evidence>
<evidence type="ECO:0000256" key="18">
    <source>
        <dbReference type="ARBA" id="ARBA00022844"/>
    </source>
</evidence>
<evidence type="ECO:0000256" key="20">
    <source>
        <dbReference type="ARBA" id="ARBA00022879"/>
    </source>
</evidence>
<dbReference type="GO" id="GO:0039654">
    <property type="term" value="P:fusion of virus membrane with host endosome membrane"/>
    <property type="evidence" value="ECO:0007669"/>
    <property type="project" value="UniProtKB-UniRule"/>
</dbReference>
<feature type="short sequence motif" description="YXXL motif; contains endocytosis signal" evidence="33">
    <location>
        <begin position="712"/>
        <end position="715"/>
    </location>
</feature>
<keyword evidence="20 33" id="KW-0261">Viral envelope protein</keyword>
<comment type="domain">
    <text evidence="33">Some of the most genetically diverse regions of the viral genome are present in Env. They are called variable regions 1 through 5 (V1 through V5). Coreceptor usage of gp120 is determined mainly by the primary structure of the third variable region (V3) in the outer domain of gp120. The sequence of V3 determines which coreceptor, CCR5 and/or CXCR4 (corresponding to R5/macrophage, X4/T cell and R5X4/T cell and macrophage tropism), is used to trigger the fusion potential of the Env complex, and hence which cells the virus can infect. Binding to CCR5 involves a region adjacent in addition to V3.</text>
</comment>
<keyword evidence="25 33" id="KW-0472">Membrane</keyword>
<feature type="disulfide bond" evidence="33">
    <location>
        <begin position="598"/>
        <end position="604"/>
    </location>
</feature>
<feature type="disulfide bond" evidence="33">
    <location>
        <begin position="53"/>
        <end position="73"/>
    </location>
</feature>
<dbReference type="GO" id="GO:0019062">
    <property type="term" value="P:virion attachment to host cell"/>
    <property type="evidence" value="ECO:0007669"/>
    <property type="project" value="UniProtKB-UniRule"/>
</dbReference>
<dbReference type="FunFam" id="1.20.5.490:FF:000001">
    <property type="entry name" value="Envelope glycoprotein gp160"/>
    <property type="match status" value="1"/>
</dbReference>
<comment type="PTM">
    <text evidence="33">Palmitoylation of the transmembrane protein and of Env polyprotein (prior to its proteolytic cleavage) is essential for their association with host cell membrane lipid rafts. Palmitoylation is therefore required for envelope trafficking to classical lipid rafts, but not for viral replication.</text>
</comment>
<dbReference type="Gene3D" id="2.170.40.20">
    <property type="entry name" value="Human immunodeficiency virus 1, Gp160, envelope glycoprotein"/>
    <property type="match status" value="2"/>
</dbReference>
<dbReference type="EMBL" id="MF591588">
    <property type="protein sequence ID" value="ASV70930.1"/>
    <property type="molecule type" value="Genomic_RNA"/>
</dbReference>
<evidence type="ECO:0000256" key="6">
    <source>
        <dbReference type="ARBA" id="ARBA00004650"/>
    </source>
</evidence>
<feature type="region of interest" description="MPER; binding to GalCer" evidence="33">
    <location>
        <begin position="662"/>
        <end position="683"/>
    </location>
</feature>
<organismHost>
    <name type="scientific">Homo sapiens</name>
    <name type="common">Human</name>
    <dbReference type="NCBI Taxonomy" id="9606"/>
</organismHost>
<evidence type="ECO:0000256" key="22">
    <source>
        <dbReference type="ARBA" id="ARBA00022989"/>
    </source>
</evidence>
<feature type="domain" description="Retroviral envelope protein GP41-like" evidence="37">
    <location>
        <begin position="530"/>
        <end position="718"/>
    </location>
</feature>
<keyword evidence="18 33" id="KW-0946">Virion</keyword>
<keyword evidence="17 33" id="KW-1161">Viral attachment to host cell</keyword>
<dbReference type="FunFam" id="2.170.40.20:FF:000001">
    <property type="entry name" value="Envelope glycoprotein gp160"/>
    <property type="match status" value="1"/>
</dbReference>
<keyword evidence="27 33" id="KW-1015">Disulfide bond</keyword>
<keyword evidence="31 33" id="KW-1160">Virus entry into host cell</keyword>
<evidence type="ECO:0000256" key="15">
    <source>
        <dbReference type="ARBA" id="ARBA00022703"/>
    </source>
</evidence>
<dbReference type="GO" id="GO:0052031">
    <property type="term" value="P:symbiont-mediated perturbation of host defense response"/>
    <property type="evidence" value="ECO:0007669"/>
    <property type="project" value="UniProtKB-UniRule"/>
</dbReference>
<keyword evidence="9 33" id="KW-1032">Host cell membrane</keyword>
<keyword evidence="14 33" id="KW-0812">Transmembrane</keyword>
<dbReference type="InterPro" id="IPR036377">
    <property type="entry name" value="Gp120_core_sf"/>
</dbReference>
<dbReference type="FunFam" id="2.170.40.20:FF:000003">
    <property type="entry name" value="Envelope glycoprotein gp160"/>
    <property type="match status" value="1"/>
</dbReference>
<evidence type="ECO:0000256" key="13">
    <source>
        <dbReference type="ARBA" id="ARBA00022685"/>
    </source>
</evidence>
<dbReference type="SUPFAM" id="SSF56502">
    <property type="entry name" value="gp120 core"/>
    <property type="match status" value="2"/>
</dbReference>
<keyword evidence="26 33" id="KW-0564">Palmitate</keyword>
<dbReference type="GO" id="GO:0044175">
    <property type="term" value="C:host cell endosome membrane"/>
    <property type="evidence" value="ECO:0007669"/>
    <property type="project" value="UniProtKB-SubCell"/>
</dbReference>
<dbReference type="HAMAP" id="MF_04083">
    <property type="entry name" value="HIV_ENV"/>
    <property type="match status" value="1"/>
</dbReference>
<keyword evidence="29 33" id="KW-0899">Viral immunoevasion</keyword>
<dbReference type="Pfam" id="PF00517">
    <property type="entry name" value="GP41"/>
    <property type="match status" value="1"/>
</dbReference>
<comment type="subunit">
    <text evidence="33">The mature envelope protein (Env) consists of a homotrimer of non-covalently associated gp120-gp41 heterodimers. The resulting complex protrudes from the virus surface as a spike. There seems to be as few as 10 spikes on the average virion. Surface protein gp120 interacts with host CD4, CCR5 and CXCR4. Gp120 also interacts with the C-type lectins CD209/DC-SIGN and CLEC4M/DC-SIGNR (collectively referred to as DC-SIGN(R)). Gp120 and gp41 interact with GalCer. Gp120 interacts with host ITGA4/ITGB7 complex; on CD4+ T-cells, this interaction results in rapid activation of integrin ITGAL/LFA-1, which facilitates efficient cell-to-cell spreading of HIV-1. Gp120 interacts with cell-associated heparan sulfate; this interaction increases virus infectivity on permissive cells and may be involved in infection of CD4- cells.</text>
</comment>
<evidence type="ECO:0000256" key="1">
    <source>
        <dbReference type="ARBA" id="ARBA00004402"/>
    </source>
</evidence>
<feature type="domain" description="Human immunodeficiency virus 1 envelope glycoprotein Gp120" evidence="36">
    <location>
        <begin position="33"/>
        <end position="510"/>
    </location>
</feature>
<keyword evidence="22 33" id="KW-1133">Transmembrane helix</keyword>
<keyword evidence="28 33" id="KW-0325">Glycoprotein</keyword>
<protein>
    <recommendedName>
        <fullName evidence="33">Envelope glycoprotein gp160</fullName>
    </recommendedName>
    <alternativeName>
        <fullName evidence="33">Env polyprotein</fullName>
    </alternativeName>
    <component>
        <recommendedName>
            <fullName evidence="33">Surface protein gp120</fullName>
            <shortName evidence="33">SU</shortName>
        </recommendedName>
        <alternativeName>
            <fullName evidence="33">Glycoprotein 120</fullName>
            <shortName evidence="33">gp120</shortName>
        </alternativeName>
    </component>
    <component>
        <recommendedName>
            <fullName evidence="33">Transmembrane protein gp41</fullName>
            <shortName evidence="33">TM</shortName>
        </recommendedName>
        <alternativeName>
            <fullName evidence="33">Glycoprotein 41</fullName>
            <shortName evidence="33">gp41</shortName>
        </alternativeName>
    </component>
</protein>
<comment type="subcellular location">
    <molecule>Transmembrane protein gp41</molecule>
    <subcellularLocation>
        <location evidence="33">Virion membrane</location>
        <topology evidence="33">Single-pass type I membrane protein</topology>
    </subcellularLocation>
    <subcellularLocation>
        <location evidence="33">Host cell membrane</location>
        <topology evidence="33">Single-pass type I membrane protein</topology>
    </subcellularLocation>
    <subcellularLocation>
        <location evidence="33">Host endosome membrane</location>
        <topology evidence="33">Single-pass type I membrane protein</topology>
    </subcellularLocation>
    <text evidence="33">It is probably concentrated at the site of budding and incorporated into the virions possibly by contacts between the cytoplasmic tail of Env and the N-terminus of Gag.</text>
</comment>
<keyword evidence="23 33" id="KW-1039">Host endosome</keyword>
<comment type="subunit">
    <text evidence="32">The mature envelope protein (Env) consists of a homotrimer of non-covalently associated gp120-gp41 heterodimers. The resulting complex protrudes from the virus surface as a spike. There seems to be as few as 10 spikes on the average virion. Interacts with host CD4, CCR5 and CXCR4. Gp120 also interacts with the C-type lectins CD209/DC-SIGN and CLEC4M/DC-SIGNR (collectively referred to as DC-SIGN(R)). Gp120 and gp41 interact with GalCer. Gp120 interacts with host ITGA4/ITGB7 complex; on CD4+ T-cells, this interaction results in rapid activation of integrin ITGAL/LFA-1, which facilitates efficient cell-to-cell spreading of HIV-1. Gp120 interacts with cell-associated heparan sulfate; this interaction increases virus infectivity on permissive cells and may be involved in infection of CD4- cells.</text>
</comment>
<evidence type="ECO:0000256" key="5">
    <source>
        <dbReference type="ARBA" id="ARBA00004578"/>
    </source>
</evidence>
<evidence type="ECO:0000256" key="27">
    <source>
        <dbReference type="ARBA" id="ARBA00023157"/>
    </source>
</evidence>
<dbReference type="InterPro" id="IPR000328">
    <property type="entry name" value="GP41-like"/>
</dbReference>
<evidence type="ECO:0000256" key="28">
    <source>
        <dbReference type="ARBA" id="ARBA00023180"/>
    </source>
</evidence>
<comment type="domain">
    <text evidence="33">The YXXL motif is involved in determining the exact site of viral release at the surface of infected mononuclear cells and promotes endocytosis. YXXL and di-leucine endocytosis motifs interact directly or indirectly with the clathrin adapter complexes, opperate independently, and their activities are not additive.</text>
</comment>
<keyword evidence="7 33" id="KW-1168">Fusion of virus membrane with host membrane</keyword>
<dbReference type="GO" id="GO:0020002">
    <property type="term" value="C:host cell plasma membrane"/>
    <property type="evidence" value="ECO:0007669"/>
    <property type="project" value="UniProtKB-SubCell"/>
</dbReference>
<dbReference type="Gene3D" id="1.20.5.490">
    <property type="entry name" value="Single helix bin"/>
    <property type="match status" value="1"/>
</dbReference>
<dbReference type="GO" id="GO:1903908">
    <property type="term" value="P:positive regulation of plasma membrane raft polarization"/>
    <property type="evidence" value="ECO:0007669"/>
    <property type="project" value="UniProtKB-UniRule"/>
</dbReference>
<keyword evidence="21 33" id="KW-1164">Virus endocytosis by host</keyword>
<evidence type="ECO:0000256" key="19">
    <source>
        <dbReference type="ARBA" id="ARBA00022870"/>
    </source>
</evidence>
<dbReference type="GO" id="GO:0019082">
    <property type="term" value="P:viral protein processing"/>
    <property type="evidence" value="ECO:0007669"/>
    <property type="project" value="UniProtKB-UniRule"/>
</dbReference>
<comment type="caution">
    <text evidence="33 34">Lacks conserved residue(s) required for the propagation of feature annotation.</text>
</comment>
<comment type="miscellaneous">
    <text evidence="33">HIV-1 lineages are divided in three main groups, M (for Major), O (for Outlier), and N (for New, or Non-M, Non-O). The vast majority of strains found worldwide belong to the group M. Group O seems to be endemic to and largely confined to Cameroon and neighboring countries in West Central Africa, where these viruses represent a small minority of HIV-1 strains. The group N is represented by a limited number of isolates from Cameroonian persons. The group M is further subdivided in 9 clades or subtypes (A to D, F to H, J and K).</text>
</comment>
<dbReference type="GO" id="GO:0016020">
    <property type="term" value="C:membrane"/>
    <property type="evidence" value="ECO:0007669"/>
    <property type="project" value="UniProtKB-UniRule"/>
</dbReference>
<feature type="region of interest" description="Immunosuppression" evidence="33">
    <location>
        <begin position="574"/>
        <end position="592"/>
    </location>
</feature>
<comment type="domain">
    <text evidence="33 34">The 17 amino acids long immunosuppressive region is present in many retroviral envelope proteins. Synthetic peptides derived from this relatively conserved sequence inhibit immune function in vitro and in vivo.</text>
</comment>
<dbReference type="GO" id="GO:0005198">
    <property type="term" value="F:structural molecule activity"/>
    <property type="evidence" value="ECO:0007669"/>
    <property type="project" value="UniProtKB-UniRule"/>
</dbReference>
<comment type="function">
    <text evidence="33">Surface protein gp120: Attaches the virus to the host lymphoid cell by binding to the primary receptor CD4. This interaction induces a structural rearrangement creating a high affinity binding site for a chemokine coreceptor like CXCR4 and/or CCR5. Acts as a ligand for CD209/DC-SIGN and CLEC4M/DC-SIGNR, which are respectively found on dendritic cells (DCs), and on endothelial cells of liver sinusoids and lymph node sinuses. These interactions allow capture of viral particles at mucosal surfaces by these cells and subsequent transmission to permissive cells. HIV subverts the migration properties of dendritic cells to gain access to CD4+ T-cells in lymph nodes. Virus transmission to permissive T-cells occurs either in trans (without DCs infection, through viral capture and transmission), or in cis (following DCs productive infection, through the usual CD4-gp120 interaction), thereby inducing a robust infection. In trans infection, bound virions remain infectious over days and it is proposed that they are not degraded, but protected in non-lysosomal acidic organelles within the DCs close to the cell membrane thus contributing to the viral infectious potential during DCs' migration from the periphery to the lymphoid tissues. On arrival at lymphoid tissues, intact virions recycle back to DCs' cell surface allowing virus transmission to CD4+ T-cells.</text>
</comment>
<evidence type="ECO:0000256" key="10">
    <source>
        <dbReference type="ARBA" id="ARBA00022570"/>
    </source>
</evidence>
<feature type="region of interest" description="CD4-binding loop" evidence="33">
    <location>
        <begin position="367"/>
        <end position="377"/>
    </location>
</feature>
<evidence type="ECO:0000256" key="26">
    <source>
        <dbReference type="ARBA" id="ARBA00023139"/>
    </source>
</evidence>
<evidence type="ECO:0000256" key="2">
    <source>
        <dbReference type="ARBA" id="ARBA00004433"/>
    </source>
</evidence>
<evidence type="ECO:0000256" key="8">
    <source>
        <dbReference type="ARBA" id="ARBA00022510"/>
    </source>
</evidence>
<keyword evidence="8 33" id="KW-1170">Fusion of virus membrane with host endosomal membrane</keyword>
<evidence type="ECO:0000256" key="16">
    <source>
        <dbReference type="ARBA" id="ARBA00022729"/>
    </source>
</evidence>
<evidence type="ECO:0000256" key="33">
    <source>
        <dbReference type="HAMAP-Rule" id="MF_04083"/>
    </source>
</evidence>
<feature type="lipid moiety-binding region" description="S-palmitoyl cysteine; by host" evidence="33">
    <location>
        <position position="764"/>
    </location>
</feature>
<feature type="region of interest" description="V5" evidence="33">
    <location>
        <begin position="460"/>
        <end position="470"/>
    </location>
</feature>
<feature type="coiled-coil region" evidence="33">
    <location>
        <begin position="633"/>
        <end position="667"/>
    </location>
</feature>
<evidence type="ECO:0000256" key="23">
    <source>
        <dbReference type="ARBA" id="ARBA00023046"/>
    </source>
</evidence>
<evidence type="ECO:0000256" key="32">
    <source>
        <dbReference type="ARBA" id="ARBA00062028"/>
    </source>
</evidence>
<dbReference type="Gene3D" id="1.10.287.210">
    <property type="match status" value="1"/>
</dbReference>
<name>A0A286M7E4_HV1</name>
<keyword evidence="15 33" id="KW-0053">Apoptosis</keyword>
<sequence length="856" mass="97379">MRVTGIRRNYQHLWRWGTRLLGMLMICSAAENLWVTVYYGVPVWKEATTTLFCASDAKAYDTEVHNVWATHACVPTDPNPQEVVLGNVTENFDMWKNNMVEQMQEDIISLWDQSLKPCVKLTPLCVTLNCTDWRNTNNSSNNSSSNSSSNINSTTEGGEIKNCTFNITTSIGTKVTDHAIFYKLDIVPIDNDTTSYRLINCNTSVITQACPKVSFEPIPIHYCTPAGFAILKCNNKTFSGTGPCTNVSTVQCTHGIRPVVSTQLLLNGSLAEEEVVIRSSNFTNNAKVIIVHLNESVEINCTRPGNNTRKSIHLGPGRAWYTTGQIIGDIRQAHCNLSRTQWNNTLRWIAEKLREQFGNKTIIFNRSSGGDPEIVMHSFNCGGEFFYCNTSKLFNSTWNGNSTWNDTTGNDPITLPCRIKQIVNMWQEVGKAMYAPPIRGQIRCSSNITGLLLTRDGGNNTNETETFRPGGGDMRDNWRSELYKYKVVKIEPLGVAPTKAKRRVVQREKRAVGTIGAMFLGFLGTAGSTMGAASITLTVQARQLLSGIVQQQRNLLRAIEAQQHLLQLTVWGIKQLQARVLAVERYLKDQQLLGLWGCSGKLICTTAVPWNVSWSNKSLSAIWDNMTWMEWEREIDNYTREIYTLIEESQNQQEKNELELLELDKWASLWNWFDITKWLWYIKIFIMIVGGLIGLRIVFAVLSIVNRVRQGYSPLSLQTRFPTQRGPDRPEGIEEEGGERDRDRSERLVNGLLTLIWEDLRNLCLFSYRRLRDLLLIVIRIVELLGRRGWEALRYWWNLLQYWIQELKNSAISLLNATAVAVAEGTDRVIEVAQRAFWAVLHIPRRIRQGFERALL</sequence>
<accession>A0A286M7E4</accession>
<proteinExistence type="inferred from homology"/>
<evidence type="ECO:0000256" key="9">
    <source>
        <dbReference type="ARBA" id="ARBA00022511"/>
    </source>
</evidence>
<dbReference type="SUPFAM" id="SSF58069">
    <property type="entry name" value="Virus ectodomain"/>
    <property type="match status" value="1"/>
</dbReference>
<evidence type="ECO:0000256" key="29">
    <source>
        <dbReference type="ARBA" id="ARBA00023280"/>
    </source>
</evidence>
<comment type="similarity">
    <text evidence="33">Belongs to the HIV-1 env protein family.</text>
</comment>
<evidence type="ECO:0000256" key="7">
    <source>
        <dbReference type="ARBA" id="ARBA00022506"/>
    </source>
</evidence>
<comment type="domain">
    <text evidence="33">The CD4-binding region is targeted by the antibody b12.</text>
</comment>
<keyword evidence="30 33" id="KW-0449">Lipoprotein</keyword>
<comment type="function">
    <text evidence="33">Envelope glycoprotein gp160: Oligomerizes in the host endoplasmic reticulum into predominantly trimers. In a second time, gp160 transits in the host Golgi, where glycosylation is completed. The precursor is then proteolytically cleaved in the trans-Golgi and thereby activated by cellular furin or furin-like proteases to produce gp120 and gp41.</text>
</comment>
<evidence type="ECO:0000313" key="38">
    <source>
        <dbReference type="EMBL" id="ASV70930.1"/>
    </source>
</evidence>
<dbReference type="Pfam" id="PF00516">
    <property type="entry name" value="GP120"/>
    <property type="match status" value="1"/>
</dbReference>
<dbReference type="InterPro" id="IPR037527">
    <property type="entry name" value="Gp160"/>
</dbReference>
<dbReference type="FunFam" id="1.10.287.210:FF:000001">
    <property type="entry name" value="Envelope glycoprotein gp160"/>
    <property type="match status" value="1"/>
</dbReference>
<feature type="transmembrane region" description="Helical" evidence="34">
    <location>
        <begin position="20"/>
        <end position="41"/>
    </location>
</feature>
<evidence type="ECO:0000256" key="35">
    <source>
        <dbReference type="SAM" id="MobiDB-lite"/>
    </source>
</evidence>
<reference evidence="38" key="1">
    <citation type="submission" date="2017-07" db="EMBL/GenBank/DDBJ databases">
        <title>Characteristics of Sequential HIV-1 Envelope Sequences in a Plasma Donor with broadly cross-reactive neutralizing activity.</title>
        <authorList>
            <person name="Zou S."/>
            <person name="Zhang D."/>
            <person name="Chen Y."/>
            <person name="Hu Y."/>
            <person name="Hong K."/>
            <person name="Shao Y."/>
        </authorList>
    </citation>
    <scope>NUCLEOTIDE SEQUENCE</scope>
    <source>
        <strain evidence="38">20050816-16</strain>
    </source>
</reference>
<evidence type="ECO:0000256" key="30">
    <source>
        <dbReference type="ARBA" id="ARBA00023288"/>
    </source>
</evidence>
<comment type="function">
    <text evidence="33">Transmembrane protein gp41: Acts as a class I viral fusion protein. Under the current model, the protein has at least 3 conformational states: pre-fusion native state, pre-hairpin intermediate state, and post-fusion hairpin state. During fusion of viral and target intracellular membranes, the coiled coil regions (heptad repeats) assume a trimer-of-hairpins structure, positioning the fusion peptide in close proximity to the C-terminal region of the ectodomain. The formation of this structure appears to drive apposition and subsequent fusion of viral and target cell membranes. Complete fusion occurs in host cell endosomes and is dynamin-dependent, however some lipid transfer might occur at the plasma membrane. The virus undergoes clathrin-dependent internalization long before endosomal fusion, thus minimizing the surface exposure of conserved viral epitopes during fusion and reducing the efficacy of inhibitors targeting these epitopes. Membranes fusion leads to delivery of the nucleocapsid into the cytoplasm.</text>
</comment>
<evidence type="ECO:0000259" key="37">
    <source>
        <dbReference type="Pfam" id="PF00517"/>
    </source>
</evidence>
<dbReference type="GO" id="GO:0075512">
    <property type="term" value="P:clathrin-dependent endocytosis of virus by host cell"/>
    <property type="evidence" value="ECO:0007669"/>
    <property type="project" value="UniProtKB-UniRule"/>
</dbReference>
<comment type="PTM">
    <text evidence="33">Specific enzymatic cleavages in vivo yield mature proteins. Envelope glycoproteins are synthesized as a inactive precursor that is heavily N-glycosylated and processed likely by host cell furin in the Golgi to yield the mature SU and TM proteins. The cleavage site between SU and TM requires the minimal sequence [KR]-X-[KR]-R. About 2 of the 9 disulfide bonds of gp41 are reduced by P4HB/PDI, following binding to CD4 receptor.</text>
</comment>
<feature type="chain" id="PRO_5023383526" description="Envelope glycoprotein gp160" evidence="33">
    <location>
        <begin position="32"/>
        <end position="856"/>
    </location>
</feature>
<comment type="domain">
    <text evidence="33">The membrane proximal external region (MPER) present in gp41 is a tryptophan-rich region recognized by the antibodies 2F5, Z13, and 4E10. MPER seems to play a role in fusion.</text>
</comment>
<dbReference type="InterPro" id="IPR000777">
    <property type="entry name" value="HIV1_Gp120"/>
</dbReference>
<feature type="chain" id="PRO_5023383525" description="Transmembrane protein gp41" evidence="33">
    <location>
        <begin position="511"/>
        <end position="856"/>
    </location>
</feature>
<dbReference type="GO" id="GO:0019031">
    <property type="term" value="C:viral envelope"/>
    <property type="evidence" value="ECO:0007669"/>
    <property type="project" value="UniProtKB-KW"/>
</dbReference>
<evidence type="ECO:0000256" key="25">
    <source>
        <dbReference type="ARBA" id="ARBA00023136"/>
    </source>
</evidence>
<feature type="transmembrane region" description="Helical" evidence="34">
    <location>
        <begin position="678"/>
        <end position="705"/>
    </location>
</feature>
<feature type="short sequence motif" description="Di-leucine internalization motif" evidence="33">
    <location>
        <begin position="855"/>
        <end position="856"/>
    </location>
</feature>
<keyword evidence="19 33" id="KW-1043">Host membrane</keyword>
<evidence type="ECO:0000256" key="17">
    <source>
        <dbReference type="ARBA" id="ARBA00022804"/>
    </source>
</evidence>
<comment type="PTM">
    <text evidence="33">Highly glycosylated by host. The high number of glycan on the protein is reffered to as 'glycan shield' because it contributes to hide protein sequence from adaptive immune system.</text>
</comment>
<feature type="topological domain" description="Cytoplasmic" evidence="33">
    <location>
        <begin position="706"/>
        <end position="856"/>
    </location>
</feature>
<keyword evidence="11 33" id="KW-0945">Host-virus interaction</keyword>
<dbReference type="GO" id="GO:0019064">
    <property type="term" value="P:fusion of virus membrane with host plasma membrane"/>
    <property type="evidence" value="ECO:0007669"/>
    <property type="project" value="UniProtKB-UniRule"/>
</dbReference>
<feature type="region of interest" description="Disordered" evidence="35">
    <location>
        <begin position="719"/>
        <end position="742"/>
    </location>
</feature>
<feature type="disulfide bond" evidence="33">
    <location>
        <begin position="223"/>
        <end position="252"/>
    </location>
</feature>
<keyword evidence="16 33" id="KW-0732">Signal</keyword>
<feature type="site" description="Cleavage; by host furin" evidence="33">
    <location>
        <begin position="510"/>
        <end position="511"/>
    </location>
</feature>
<dbReference type="GO" id="GO:1903911">
    <property type="term" value="P:positive regulation of receptor clustering"/>
    <property type="evidence" value="ECO:0007669"/>
    <property type="project" value="UniProtKB-UniRule"/>
</dbReference>
<evidence type="ECO:0000256" key="24">
    <source>
        <dbReference type="ARBA" id="ARBA00023054"/>
    </source>
</evidence>
<feature type="disulfide bond" evidence="33">
    <location>
        <begin position="233"/>
        <end position="244"/>
    </location>
</feature>
<evidence type="ECO:0000256" key="14">
    <source>
        <dbReference type="ARBA" id="ARBA00022692"/>
    </source>
</evidence>
<dbReference type="GO" id="GO:0055036">
    <property type="term" value="C:virion membrane"/>
    <property type="evidence" value="ECO:0007669"/>
    <property type="project" value="UniProtKB-SubCell"/>
</dbReference>
<keyword evidence="13 33" id="KW-0165">Cleavage on pair of basic residues</keyword>